<dbReference type="SUPFAM" id="SSF48403">
    <property type="entry name" value="Ankyrin repeat"/>
    <property type="match status" value="1"/>
</dbReference>
<feature type="repeat" description="ANK" evidence="1">
    <location>
        <begin position="404"/>
        <end position="433"/>
    </location>
</feature>
<dbReference type="SMART" id="SM00248">
    <property type="entry name" value="ANK"/>
    <property type="match status" value="5"/>
</dbReference>
<comment type="caution">
    <text evidence="3">The sequence shown here is derived from an EMBL/GenBank/DDBJ whole genome shotgun (WGS) entry which is preliminary data.</text>
</comment>
<dbReference type="Pfam" id="PF13637">
    <property type="entry name" value="Ank_4"/>
    <property type="match status" value="1"/>
</dbReference>
<feature type="repeat" description="ANK" evidence="1">
    <location>
        <begin position="368"/>
        <end position="400"/>
    </location>
</feature>
<sequence>MESKTPTIQVQAQSIAADIESFVRSEVKMLRKGYHGKKLFLYSDALEGKIIQTLTQKAEGMFLWVHLQLDSLCQMSNIQRDEAVEAALHTLPRGLDETYMRIVQQIVAQQEPMRELALRCLMWIFYAMRPLDAEELQHALATDEAFEKQEDIKEHRIEVILRACGNLLLDEGRDIRPVHYSVQEFFTRPPDGVAQTPFQQSLAHTERVHTILAGVCIKYMRLRKLDEPCTDVDALHNRLSRAPFLHYSTQYFDYHLRRCTDIDKNNLNLVEGLLNQGRAVLAALLQTRRVRAPDLRSVIEGFDPLSFEVSASTVVYATYLFEVEQVQKRWVGPSPPRYALHQASSAGVVDGIKRLLGQNANIDEKDWRGGSPLYYASLNNRRAAVEVLLDKGADVNAQGGLFGNALQAASYRSNEVVIKLLLDRGADVNAQGGFYGNALLAASRGGYELVAASVRGSETIVKLLLDEGADINAQGGLHHNALQAASEQGHEQVVKLLQSSLLGSES</sequence>
<dbReference type="AlphaFoldDB" id="A0A9P4MAS0"/>
<organism evidence="3 4">
    <name type="scientific">Rhizodiscina lignyota</name>
    <dbReference type="NCBI Taxonomy" id="1504668"/>
    <lineage>
        <taxon>Eukaryota</taxon>
        <taxon>Fungi</taxon>
        <taxon>Dikarya</taxon>
        <taxon>Ascomycota</taxon>
        <taxon>Pezizomycotina</taxon>
        <taxon>Dothideomycetes</taxon>
        <taxon>Pleosporomycetidae</taxon>
        <taxon>Aulographales</taxon>
        <taxon>Rhizodiscinaceae</taxon>
        <taxon>Rhizodiscina</taxon>
    </lineage>
</organism>
<dbReference type="EMBL" id="ML978121">
    <property type="protein sequence ID" value="KAF2104338.1"/>
    <property type="molecule type" value="Genomic_DNA"/>
</dbReference>
<dbReference type="PANTHER" id="PTHR10039:SF16">
    <property type="entry name" value="GPI INOSITOL-DEACYLASE"/>
    <property type="match status" value="1"/>
</dbReference>
<dbReference type="PROSITE" id="PS50088">
    <property type="entry name" value="ANK_REPEAT"/>
    <property type="match status" value="3"/>
</dbReference>
<dbReference type="InterPro" id="IPR002110">
    <property type="entry name" value="Ankyrin_rpt"/>
</dbReference>
<gene>
    <name evidence="3" type="ORF">NA57DRAFT_62931</name>
</gene>
<feature type="domain" description="GPI inositol-deacylase winged helix" evidence="2">
    <location>
        <begin position="110"/>
        <end position="188"/>
    </location>
</feature>
<dbReference type="InterPro" id="IPR054471">
    <property type="entry name" value="GPIID_WHD"/>
</dbReference>
<protein>
    <submittedName>
        <fullName evidence="3">Ankyrin</fullName>
    </submittedName>
</protein>
<dbReference type="PRINTS" id="PR01415">
    <property type="entry name" value="ANKYRIN"/>
</dbReference>
<proteinExistence type="predicted"/>
<dbReference type="OrthoDB" id="4772757at2759"/>
<reference evidence="3" key="1">
    <citation type="journal article" date="2020" name="Stud. Mycol.">
        <title>101 Dothideomycetes genomes: a test case for predicting lifestyles and emergence of pathogens.</title>
        <authorList>
            <person name="Haridas S."/>
            <person name="Albert R."/>
            <person name="Binder M."/>
            <person name="Bloem J."/>
            <person name="Labutti K."/>
            <person name="Salamov A."/>
            <person name="Andreopoulos B."/>
            <person name="Baker S."/>
            <person name="Barry K."/>
            <person name="Bills G."/>
            <person name="Bluhm B."/>
            <person name="Cannon C."/>
            <person name="Castanera R."/>
            <person name="Culley D."/>
            <person name="Daum C."/>
            <person name="Ezra D."/>
            <person name="Gonzalez J."/>
            <person name="Henrissat B."/>
            <person name="Kuo A."/>
            <person name="Liang C."/>
            <person name="Lipzen A."/>
            <person name="Lutzoni F."/>
            <person name="Magnuson J."/>
            <person name="Mondo S."/>
            <person name="Nolan M."/>
            <person name="Ohm R."/>
            <person name="Pangilinan J."/>
            <person name="Park H.-J."/>
            <person name="Ramirez L."/>
            <person name="Alfaro M."/>
            <person name="Sun H."/>
            <person name="Tritt A."/>
            <person name="Yoshinaga Y."/>
            <person name="Zwiers L.-H."/>
            <person name="Turgeon B."/>
            <person name="Goodwin S."/>
            <person name="Spatafora J."/>
            <person name="Crous P."/>
            <person name="Grigoriev I."/>
        </authorList>
    </citation>
    <scope>NUCLEOTIDE SEQUENCE</scope>
    <source>
        <strain evidence="3">CBS 133067</strain>
    </source>
</reference>
<keyword evidence="4" id="KW-1185">Reference proteome</keyword>
<dbReference type="Pfam" id="PF00023">
    <property type="entry name" value="Ank"/>
    <property type="match status" value="1"/>
</dbReference>
<feature type="repeat" description="ANK" evidence="1">
    <location>
        <begin position="444"/>
        <end position="476"/>
    </location>
</feature>
<dbReference type="PANTHER" id="PTHR10039">
    <property type="entry name" value="AMELOGENIN"/>
    <property type="match status" value="1"/>
</dbReference>
<evidence type="ECO:0000259" key="2">
    <source>
        <dbReference type="Pfam" id="PF22939"/>
    </source>
</evidence>
<dbReference type="Pfam" id="PF12796">
    <property type="entry name" value="Ank_2"/>
    <property type="match status" value="1"/>
</dbReference>
<keyword evidence="1" id="KW-0040">ANK repeat</keyword>
<evidence type="ECO:0000256" key="1">
    <source>
        <dbReference type="PROSITE-ProRule" id="PRU00023"/>
    </source>
</evidence>
<dbReference type="InterPro" id="IPR036770">
    <property type="entry name" value="Ankyrin_rpt-contain_sf"/>
</dbReference>
<accession>A0A9P4MAS0</accession>
<evidence type="ECO:0000313" key="4">
    <source>
        <dbReference type="Proteomes" id="UP000799772"/>
    </source>
</evidence>
<dbReference type="Proteomes" id="UP000799772">
    <property type="component" value="Unassembled WGS sequence"/>
</dbReference>
<name>A0A9P4MAS0_9PEZI</name>
<dbReference type="Gene3D" id="1.25.40.20">
    <property type="entry name" value="Ankyrin repeat-containing domain"/>
    <property type="match status" value="2"/>
</dbReference>
<dbReference type="PROSITE" id="PS50297">
    <property type="entry name" value="ANK_REP_REGION"/>
    <property type="match status" value="2"/>
</dbReference>
<dbReference type="Pfam" id="PF22939">
    <property type="entry name" value="WHD_GPIID"/>
    <property type="match status" value="1"/>
</dbReference>
<evidence type="ECO:0000313" key="3">
    <source>
        <dbReference type="EMBL" id="KAF2104338.1"/>
    </source>
</evidence>